<feature type="domain" description="Glycosyltransferase 2-like" evidence="1">
    <location>
        <begin position="16"/>
        <end position="70"/>
    </location>
</feature>
<protein>
    <recommendedName>
        <fullName evidence="1">Glycosyltransferase 2-like domain-containing protein</fullName>
    </recommendedName>
</protein>
<proteinExistence type="predicted"/>
<gene>
    <name evidence="2" type="ORF">LCGC14_2683370</name>
</gene>
<evidence type="ECO:0000259" key="1">
    <source>
        <dbReference type="Pfam" id="PF00535"/>
    </source>
</evidence>
<accession>A0A0F9A8B6</accession>
<sequence>FVRCADSVRKQTAEVRHLHMIDSDGKGPAYIRNKLLEQVRTKFVVFLDADDYLEPTFVYECIKSSTPENYVFTDWYEGPHSGEYSLYLAIDPHPRIEHAVTFMVVDKNNTMYVVDEIFEYCTADVLVDMIKEKCHGKMPEDILIDPIASTPDPSTKSRFAWDLVEYGLEPVPYPGSKNKDRGILMTRRALTPMLNGRPDPEGKPTLYFTHNCAHIRYEIARYAWDDWRKNDQNTKGSKQEPIKKDDHHLENLRRLVLHRPEWQSLDELEDMEELEPRSPGLGAYTGVA</sequence>
<dbReference type="CDD" id="cd00761">
    <property type="entry name" value="Glyco_tranf_GTA_type"/>
    <property type="match status" value="1"/>
</dbReference>
<evidence type="ECO:0000313" key="2">
    <source>
        <dbReference type="EMBL" id="KKK94385.1"/>
    </source>
</evidence>
<dbReference type="InterPro" id="IPR001173">
    <property type="entry name" value="Glyco_trans_2-like"/>
</dbReference>
<dbReference type="EMBL" id="LAZR01047368">
    <property type="protein sequence ID" value="KKK94385.1"/>
    <property type="molecule type" value="Genomic_DNA"/>
</dbReference>
<dbReference type="AlphaFoldDB" id="A0A0F9A8B6"/>
<comment type="caution">
    <text evidence="2">The sequence shown here is derived from an EMBL/GenBank/DDBJ whole genome shotgun (WGS) entry which is preliminary data.</text>
</comment>
<reference evidence="2" key="1">
    <citation type="journal article" date="2015" name="Nature">
        <title>Complex archaea that bridge the gap between prokaryotes and eukaryotes.</title>
        <authorList>
            <person name="Spang A."/>
            <person name="Saw J.H."/>
            <person name="Jorgensen S.L."/>
            <person name="Zaremba-Niedzwiedzka K."/>
            <person name="Martijn J."/>
            <person name="Lind A.E."/>
            <person name="van Eijk R."/>
            <person name="Schleper C."/>
            <person name="Guy L."/>
            <person name="Ettema T.J."/>
        </authorList>
    </citation>
    <scope>NUCLEOTIDE SEQUENCE</scope>
</reference>
<dbReference type="Pfam" id="PF00535">
    <property type="entry name" value="Glycos_transf_2"/>
    <property type="match status" value="1"/>
</dbReference>
<dbReference type="InterPro" id="IPR029044">
    <property type="entry name" value="Nucleotide-diphossugar_trans"/>
</dbReference>
<dbReference type="SUPFAM" id="SSF53448">
    <property type="entry name" value="Nucleotide-diphospho-sugar transferases"/>
    <property type="match status" value="1"/>
</dbReference>
<organism evidence="2">
    <name type="scientific">marine sediment metagenome</name>
    <dbReference type="NCBI Taxonomy" id="412755"/>
    <lineage>
        <taxon>unclassified sequences</taxon>
        <taxon>metagenomes</taxon>
        <taxon>ecological metagenomes</taxon>
    </lineage>
</organism>
<feature type="non-terminal residue" evidence="2">
    <location>
        <position position="1"/>
    </location>
</feature>
<dbReference type="Gene3D" id="3.30.420.280">
    <property type="match status" value="1"/>
</dbReference>
<name>A0A0F9A8B6_9ZZZZ</name>